<dbReference type="InterPro" id="IPR010634">
    <property type="entry name" value="DUF1223"/>
</dbReference>
<accession>A0ABW3FID2</accession>
<reference evidence="2" key="1">
    <citation type="journal article" date="2019" name="Int. J. Syst. Evol. Microbiol.">
        <title>The Global Catalogue of Microorganisms (GCM) 10K type strain sequencing project: providing services to taxonomists for standard genome sequencing and annotation.</title>
        <authorList>
            <consortium name="The Broad Institute Genomics Platform"/>
            <consortium name="The Broad Institute Genome Sequencing Center for Infectious Disease"/>
            <person name="Wu L."/>
            <person name="Ma J."/>
        </authorList>
    </citation>
    <scope>NUCLEOTIDE SEQUENCE [LARGE SCALE GENOMIC DNA]</scope>
    <source>
        <strain evidence="2">CCUG 60023</strain>
    </source>
</reference>
<protein>
    <submittedName>
        <fullName evidence="1">DUF1223 domain-containing protein</fullName>
    </submittedName>
</protein>
<sequence length="273" mass="29859">MTHTFGTLWATQNLGSLMFNFLARHCFALTLLGGLTALGLSAPSVQAAEQKIAVVELFTSQGCSSCPPADKILAQYAKTEGVLALSWHVDYWNYLGWQDTFSKAEFSQRQRLYAQSFKRRGVYTPQAVVNGRDHAVGSRKEDVDGLIKTHAASGKGLSVTLKVNKTNDTIRFTSSAIASDKKVTLSVIYFDKQQQVKIKRGENRGETITYHNVVRDVFMLGMAEQGVVDVTLPKDALRMKGHDACALILQVFDKDGVPGEILGASVIDGLRGS</sequence>
<dbReference type="RefSeq" id="WP_377212433.1">
    <property type="nucleotide sequence ID" value="NZ_JBHTJV010000009.1"/>
</dbReference>
<dbReference type="PANTHER" id="PTHR36057">
    <property type="match status" value="1"/>
</dbReference>
<proteinExistence type="predicted"/>
<name>A0ABW3FID2_9HYPH</name>
<dbReference type="Proteomes" id="UP001597101">
    <property type="component" value="Unassembled WGS sequence"/>
</dbReference>
<comment type="caution">
    <text evidence="1">The sequence shown here is derived from an EMBL/GenBank/DDBJ whole genome shotgun (WGS) entry which is preliminary data.</text>
</comment>
<organism evidence="1 2">
    <name type="scientific">Pseudahrensia aquimaris</name>
    <dbReference type="NCBI Taxonomy" id="744461"/>
    <lineage>
        <taxon>Bacteria</taxon>
        <taxon>Pseudomonadati</taxon>
        <taxon>Pseudomonadota</taxon>
        <taxon>Alphaproteobacteria</taxon>
        <taxon>Hyphomicrobiales</taxon>
        <taxon>Ahrensiaceae</taxon>
        <taxon>Pseudahrensia</taxon>
    </lineage>
</organism>
<dbReference type="InterPro" id="IPR036249">
    <property type="entry name" value="Thioredoxin-like_sf"/>
</dbReference>
<evidence type="ECO:0000313" key="2">
    <source>
        <dbReference type="Proteomes" id="UP001597101"/>
    </source>
</evidence>
<gene>
    <name evidence="1" type="ORF">ACFQ14_09165</name>
</gene>
<dbReference type="PANTHER" id="PTHR36057:SF1">
    <property type="entry name" value="LIPOPROTEIN LIPID ATTACHMENT SITE-LIKE PROTEIN, PUTATIVE (DUF1223)-RELATED"/>
    <property type="match status" value="1"/>
</dbReference>
<dbReference type="EMBL" id="JBHTJV010000009">
    <property type="protein sequence ID" value="MFD0916574.1"/>
    <property type="molecule type" value="Genomic_DNA"/>
</dbReference>
<dbReference type="Pfam" id="PF06764">
    <property type="entry name" value="DUF1223"/>
    <property type="match status" value="1"/>
</dbReference>
<dbReference type="SUPFAM" id="SSF52833">
    <property type="entry name" value="Thioredoxin-like"/>
    <property type="match status" value="1"/>
</dbReference>
<evidence type="ECO:0000313" key="1">
    <source>
        <dbReference type="EMBL" id="MFD0916574.1"/>
    </source>
</evidence>
<keyword evidence="2" id="KW-1185">Reference proteome</keyword>